<keyword evidence="1" id="KW-0472">Membrane</keyword>
<evidence type="ECO:0000256" key="1">
    <source>
        <dbReference type="SAM" id="Phobius"/>
    </source>
</evidence>
<accession>A0A081BV83</accession>
<organism evidence="2">
    <name type="scientific">Vecturithrix granuli</name>
    <dbReference type="NCBI Taxonomy" id="1499967"/>
    <lineage>
        <taxon>Bacteria</taxon>
        <taxon>Candidatus Moduliflexota</taxon>
        <taxon>Candidatus Vecturitrichia</taxon>
        <taxon>Candidatus Vecturitrichales</taxon>
        <taxon>Candidatus Vecturitrichaceae</taxon>
        <taxon>Candidatus Vecturithrix</taxon>
    </lineage>
</organism>
<protein>
    <submittedName>
        <fullName evidence="2">Uncharacterized protein</fullName>
    </submittedName>
</protein>
<gene>
    <name evidence="2" type="ORF">U27_03200</name>
</gene>
<feature type="transmembrane region" description="Helical" evidence="1">
    <location>
        <begin position="12"/>
        <end position="32"/>
    </location>
</feature>
<proteinExistence type="predicted"/>
<keyword evidence="1" id="KW-1133">Transmembrane helix</keyword>
<dbReference type="EMBL" id="DF820464">
    <property type="protein sequence ID" value="GAK56238.1"/>
    <property type="molecule type" value="Genomic_DNA"/>
</dbReference>
<dbReference type="HOGENOM" id="CLU_2535762_0_0_0"/>
<dbReference type="AlphaFoldDB" id="A0A081BV83"/>
<dbReference type="Proteomes" id="UP000030661">
    <property type="component" value="Unassembled WGS sequence"/>
</dbReference>
<sequence>MTFINHQELGPVALKIVMNLQVVLIAFQTGILQVRMKPDRIIEAVILKAGILFRQILAPVLFQFFGAQQNDLKAFQLEKLHDR</sequence>
<keyword evidence="3" id="KW-1185">Reference proteome</keyword>
<evidence type="ECO:0000313" key="2">
    <source>
        <dbReference type="EMBL" id="GAK56238.1"/>
    </source>
</evidence>
<name>A0A081BV83_VECG1</name>
<keyword evidence="1" id="KW-0812">Transmembrane</keyword>
<feature type="transmembrane region" description="Helical" evidence="1">
    <location>
        <begin position="44"/>
        <end position="65"/>
    </location>
</feature>
<reference evidence="2" key="1">
    <citation type="journal article" date="2015" name="PeerJ">
        <title>First genomic representation of candidate bacterial phylum KSB3 points to enhanced environmental sensing as a trigger of wastewater bulking.</title>
        <authorList>
            <person name="Sekiguchi Y."/>
            <person name="Ohashi A."/>
            <person name="Parks D.H."/>
            <person name="Yamauchi T."/>
            <person name="Tyson G.W."/>
            <person name="Hugenholtz P."/>
        </authorList>
    </citation>
    <scope>NUCLEOTIDE SEQUENCE [LARGE SCALE GENOMIC DNA]</scope>
</reference>
<evidence type="ECO:0000313" key="3">
    <source>
        <dbReference type="Proteomes" id="UP000030661"/>
    </source>
</evidence>